<evidence type="ECO:0000313" key="3">
    <source>
        <dbReference type="Proteomes" id="UP000199423"/>
    </source>
</evidence>
<evidence type="ECO:0000313" key="2">
    <source>
        <dbReference type="EMBL" id="SFV34899.1"/>
    </source>
</evidence>
<keyword evidence="2" id="KW-0645">Protease</keyword>
<evidence type="ECO:0000259" key="1">
    <source>
        <dbReference type="Pfam" id="PF13539"/>
    </source>
</evidence>
<dbReference type="EMBL" id="FPCH01000002">
    <property type="protein sequence ID" value="SFV34899.1"/>
    <property type="molecule type" value="Genomic_DNA"/>
</dbReference>
<dbReference type="InterPro" id="IPR039561">
    <property type="entry name" value="Peptidase_M15C"/>
</dbReference>
<dbReference type="SUPFAM" id="SSF55166">
    <property type="entry name" value="Hedgehog/DD-peptidase"/>
    <property type="match status" value="1"/>
</dbReference>
<dbReference type="AlphaFoldDB" id="A0A1I7NJW6"/>
<gene>
    <name evidence="2" type="ORF">SAMN04488557_2450</name>
</gene>
<organism evidence="2 3">
    <name type="scientific">Hyphomicrobium facile</name>
    <dbReference type="NCBI Taxonomy" id="51670"/>
    <lineage>
        <taxon>Bacteria</taxon>
        <taxon>Pseudomonadati</taxon>
        <taxon>Pseudomonadota</taxon>
        <taxon>Alphaproteobacteria</taxon>
        <taxon>Hyphomicrobiales</taxon>
        <taxon>Hyphomicrobiaceae</taxon>
        <taxon>Hyphomicrobium</taxon>
    </lineage>
</organism>
<dbReference type="STRING" id="51670.SAMN04488557_2450"/>
<name>A0A1I7NJW6_9HYPH</name>
<sequence length="240" mass="26684">MADSLGNGEIASRLQSAYPAFVSGVEGNEVVFKDGSRLPLSDGRDKPFDAWLADPDIRDMFRFKYPRGAPALPPARDFDPGRARNAQFFSKIYGDCRKPGFGSSLTTITWLPSKAAQHIQISRLNGVAEHLSAVSRELDALPAKFDVFLVPAAGGYVCRPIAGTAQRSGHGYGIAIDVATRRSHYWRWASGGPGGGHYRNDIPMEIVDIFEKHGFIWGGRWYHYDTMHFEYRPELLPPQK</sequence>
<dbReference type="Proteomes" id="UP000199423">
    <property type="component" value="Unassembled WGS sequence"/>
</dbReference>
<dbReference type="RefSeq" id="WP_244531204.1">
    <property type="nucleotide sequence ID" value="NZ_FPCH01000002.1"/>
</dbReference>
<protein>
    <submittedName>
        <fullName evidence="2">D-alanyl-D-alanine carboxypeptidase</fullName>
    </submittedName>
</protein>
<keyword evidence="2" id="KW-0378">Hydrolase</keyword>
<keyword evidence="3" id="KW-1185">Reference proteome</keyword>
<keyword evidence="2" id="KW-0121">Carboxypeptidase</keyword>
<dbReference type="Pfam" id="PF13539">
    <property type="entry name" value="Peptidase_M15_4"/>
    <property type="match status" value="1"/>
</dbReference>
<dbReference type="Gene3D" id="3.30.1380.10">
    <property type="match status" value="1"/>
</dbReference>
<accession>A0A1I7NJW6</accession>
<dbReference type="InterPro" id="IPR009045">
    <property type="entry name" value="Zn_M74/Hedgehog-like"/>
</dbReference>
<dbReference type="GO" id="GO:0004180">
    <property type="term" value="F:carboxypeptidase activity"/>
    <property type="evidence" value="ECO:0007669"/>
    <property type="project" value="UniProtKB-KW"/>
</dbReference>
<proteinExistence type="predicted"/>
<feature type="domain" description="Peptidase M15C" evidence="1">
    <location>
        <begin position="163"/>
        <end position="231"/>
    </location>
</feature>
<reference evidence="3" key="1">
    <citation type="submission" date="2016-10" db="EMBL/GenBank/DDBJ databases">
        <authorList>
            <person name="Varghese N."/>
            <person name="Submissions S."/>
        </authorList>
    </citation>
    <scope>NUCLEOTIDE SEQUENCE [LARGE SCALE GENOMIC DNA]</scope>
    <source>
        <strain evidence="3">DSM 1565</strain>
    </source>
</reference>